<dbReference type="EMBL" id="JNFP01000029">
    <property type="protein sequence ID" value="KIA62736.1"/>
    <property type="molecule type" value="Genomic_DNA"/>
</dbReference>
<evidence type="ECO:0000313" key="2">
    <source>
        <dbReference type="Proteomes" id="UP000031364"/>
    </source>
</evidence>
<protein>
    <recommendedName>
        <fullName evidence="3">Serine/threonine protein kinase</fullName>
    </recommendedName>
</protein>
<dbReference type="Proteomes" id="UP000031364">
    <property type="component" value="Unassembled WGS sequence"/>
</dbReference>
<reference evidence="1 2" key="1">
    <citation type="journal article" date="2014" name="Int. J. Syst. Evol. Microbiol.">
        <title>Nocardia vulneris sp. nov., isolated from wounds of human patients in North America.</title>
        <authorList>
            <person name="Lasker B.A."/>
            <person name="Bell M."/>
            <person name="Klenk H.P."/>
            <person name="Sproer C."/>
            <person name="Schumann C."/>
            <person name="Schumann P."/>
            <person name="Brown J.M."/>
        </authorList>
    </citation>
    <scope>NUCLEOTIDE SEQUENCE [LARGE SCALE GENOMIC DNA]</scope>
    <source>
        <strain evidence="1 2">W9851</strain>
    </source>
</reference>
<sequence length="158" mass="16678">MWWRSAVVAGAAVLAVVVATLVGGRSGDEATDIGATTTTRSRDTTPVSAVWNIPQAFLGNWRGTAEDGQRVFDLEVTIKPGKNSEELVLLTQTERISGNRCETIDRVITVDETELTLAARPVGGTDCAAVEGASVVRLQPDGSLAYAGSVRTATLYRG</sequence>
<keyword evidence="2" id="KW-1185">Reference proteome</keyword>
<proteinExistence type="predicted"/>
<name>A0ABR4ZBL0_9NOCA</name>
<comment type="caution">
    <text evidence="1">The sequence shown here is derived from an EMBL/GenBank/DDBJ whole genome shotgun (WGS) entry which is preliminary data.</text>
</comment>
<organism evidence="1 2">
    <name type="scientific">Nocardia vulneris</name>
    <dbReference type="NCBI Taxonomy" id="1141657"/>
    <lineage>
        <taxon>Bacteria</taxon>
        <taxon>Bacillati</taxon>
        <taxon>Actinomycetota</taxon>
        <taxon>Actinomycetes</taxon>
        <taxon>Mycobacteriales</taxon>
        <taxon>Nocardiaceae</taxon>
        <taxon>Nocardia</taxon>
    </lineage>
</organism>
<evidence type="ECO:0000313" key="1">
    <source>
        <dbReference type="EMBL" id="KIA62736.1"/>
    </source>
</evidence>
<gene>
    <name evidence="1" type="ORF">FG87_23930</name>
</gene>
<evidence type="ECO:0008006" key="3">
    <source>
        <dbReference type="Google" id="ProtNLM"/>
    </source>
</evidence>
<accession>A0ABR4ZBL0</accession>